<dbReference type="SUPFAM" id="SSF53098">
    <property type="entry name" value="Ribonuclease H-like"/>
    <property type="match status" value="1"/>
</dbReference>
<dbReference type="InterPro" id="IPR012337">
    <property type="entry name" value="RNaseH-like_sf"/>
</dbReference>
<dbReference type="SUPFAM" id="SSF101690">
    <property type="entry name" value="PAZ domain"/>
    <property type="match status" value="1"/>
</dbReference>
<evidence type="ECO:0000313" key="3">
    <source>
        <dbReference type="EMBL" id="KAJ3492252.1"/>
    </source>
</evidence>
<dbReference type="Pfam" id="PF02170">
    <property type="entry name" value="PAZ"/>
    <property type="match status" value="1"/>
</dbReference>
<dbReference type="InterPro" id="IPR003165">
    <property type="entry name" value="Piwi"/>
</dbReference>
<evidence type="ECO:0000313" key="4">
    <source>
        <dbReference type="Proteomes" id="UP001212997"/>
    </source>
</evidence>
<keyword evidence="4" id="KW-1185">Reference proteome</keyword>
<name>A0AAD5VCZ3_9APHY</name>
<dbReference type="Proteomes" id="UP001212997">
    <property type="component" value="Unassembled WGS sequence"/>
</dbReference>
<proteinExistence type="predicted"/>
<dbReference type="PANTHER" id="PTHR22891">
    <property type="entry name" value="EUKARYOTIC TRANSLATION INITIATION FACTOR 2C"/>
    <property type="match status" value="1"/>
</dbReference>
<dbReference type="PROSITE" id="PS50822">
    <property type="entry name" value="PIWI"/>
    <property type="match status" value="1"/>
</dbReference>
<dbReference type="AlphaFoldDB" id="A0AAD5VCZ3"/>
<dbReference type="InterPro" id="IPR036397">
    <property type="entry name" value="RNaseH_sf"/>
</dbReference>
<dbReference type="EMBL" id="JANAWD010000002">
    <property type="protein sequence ID" value="KAJ3492252.1"/>
    <property type="molecule type" value="Genomic_DNA"/>
</dbReference>
<dbReference type="Gene3D" id="3.30.420.10">
    <property type="entry name" value="Ribonuclease H-like superfamily/Ribonuclease H"/>
    <property type="match status" value="1"/>
</dbReference>
<evidence type="ECO:0000259" key="2">
    <source>
        <dbReference type="PROSITE" id="PS50822"/>
    </source>
</evidence>
<dbReference type="InterPro" id="IPR032474">
    <property type="entry name" value="Argonaute_N"/>
</dbReference>
<evidence type="ECO:0000259" key="1">
    <source>
        <dbReference type="PROSITE" id="PS50821"/>
    </source>
</evidence>
<dbReference type="InterPro" id="IPR014811">
    <property type="entry name" value="ArgoL1"/>
</dbReference>
<gene>
    <name evidence="3" type="ORF">NLI96_g159</name>
</gene>
<dbReference type="InterPro" id="IPR003100">
    <property type="entry name" value="PAZ_dom"/>
</dbReference>
<dbReference type="SMART" id="SM01163">
    <property type="entry name" value="DUF1785"/>
    <property type="match status" value="1"/>
</dbReference>
<dbReference type="CDD" id="cd02846">
    <property type="entry name" value="PAZ_argonaute_like"/>
    <property type="match status" value="1"/>
</dbReference>
<evidence type="ECO:0008006" key="5">
    <source>
        <dbReference type="Google" id="ProtNLM"/>
    </source>
</evidence>
<dbReference type="Gene3D" id="3.40.50.2300">
    <property type="match status" value="1"/>
</dbReference>
<dbReference type="Gene3D" id="2.170.260.10">
    <property type="entry name" value="paz domain"/>
    <property type="match status" value="1"/>
</dbReference>
<sequence>MSNVAPALEIVPFQARTNMFQISGFPKQPYTQYQDIVPAVQSSRRAYEIIDELQHREPSRFTPRAVYDGKAIMFSSKNDLGGAYSIDMSRGARRKVFEVSINRVGTLDPQKFRDALRASDTNLQLSGEHQDTISLLQLIVKQATIRRHGISPKAKFFLRSDTKPNDITRGLNVAVGFWQSVRPLCGKLFVNIDTVHMPVYKEGDLLNVAISFLGERFGVRDLAFKNSSDPKFRELQNFFKGVRIRYKKEVWQRIRPGTSPPPYKRILRLVPQAGSETFMWGDRKCSVKQYYKDKYNLDINRPLVFGVKIGSTAVLPAEICEIEKGQVYRRSLMTEQQEQMIGKSRKDPSEKLKMIKDAVAGDEQQFDYAASDIMQASGMSVNPNPVDVQGWSFKSPCIEYGNKKTAQINKGGWNLNGQQFFKPTVLRKEQWMVINFSSDVDTGPDLEKKNRLIGFLQKLQENLVRLGILVASAQSGQILTGNRQAPKTSLEKLKSYPKPSFLLVILPKYALEIYHAVKHWGNMEVEIPTQCAREDKFKINDRSLDQYCNNLALQINTKIGGINSKTNAKIIYDCICQNGIVIGCDVSHPPPGNLTKPSIASLVSSYDREALKYASFIRVQEPSTEIISDIDQMLENAIDKYANSGSTPGLARALERVIIFRDGVSDGELQKVKQEEILKIKEFLQRCKYRAMDRTAPKLVYIVVTKRHHVRFFPKYPLKGNCPPGFVVDTGIVYDTPMDFYLQSHAGLIGTSRPSHYIVLENECGLTTRQIQELSFALSHNYAGATRSVSLPAPLYYADRLCSYAEYNLNPAAKIPGSDAASSAASREQERACDMTFWGQLNQNPKLSDKLYYL</sequence>
<dbReference type="InterPro" id="IPR036085">
    <property type="entry name" value="PAZ_dom_sf"/>
</dbReference>
<accession>A0AAD5VCZ3</accession>
<protein>
    <recommendedName>
        <fullName evidence="5">Piwi-domain-containing protein</fullName>
    </recommendedName>
</protein>
<feature type="domain" description="PAZ" evidence="1">
    <location>
        <begin position="218"/>
        <end position="324"/>
    </location>
</feature>
<dbReference type="SMART" id="SM00950">
    <property type="entry name" value="Piwi"/>
    <property type="match status" value="1"/>
</dbReference>
<organism evidence="3 4">
    <name type="scientific">Meripilus lineatus</name>
    <dbReference type="NCBI Taxonomy" id="2056292"/>
    <lineage>
        <taxon>Eukaryota</taxon>
        <taxon>Fungi</taxon>
        <taxon>Dikarya</taxon>
        <taxon>Basidiomycota</taxon>
        <taxon>Agaricomycotina</taxon>
        <taxon>Agaricomycetes</taxon>
        <taxon>Polyporales</taxon>
        <taxon>Meripilaceae</taxon>
        <taxon>Meripilus</taxon>
    </lineage>
</organism>
<dbReference type="Pfam" id="PF16486">
    <property type="entry name" value="ArgoN"/>
    <property type="match status" value="1"/>
</dbReference>
<feature type="domain" description="Piwi" evidence="2">
    <location>
        <begin position="501"/>
        <end position="810"/>
    </location>
</feature>
<dbReference type="Pfam" id="PF08699">
    <property type="entry name" value="ArgoL1"/>
    <property type="match status" value="1"/>
</dbReference>
<dbReference type="PROSITE" id="PS50821">
    <property type="entry name" value="PAZ"/>
    <property type="match status" value="1"/>
</dbReference>
<dbReference type="Pfam" id="PF02171">
    <property type="entry name" value="Piwi"/>
    <property type="match status" value="1"/>
</dbReference>
<comment type="caution">
    <text evidence="3">The sequence shown here is derived from an EMBL/GenBank/DDBJ whole genome shotgun (WGS) entry which is preliminary data.</text>
</comment>
<reference evidence="3" key="1">
    <citation type="submission" date="2022-07" db="EMBL/GenBank/DDBJ databases">
        <title>Genome Sequence of Physisporinus lineatus.</title>
        <authorList>
            <person name="Buettner E."/>
        </authorList>
    </citation>
    <scope>NUCLEOTIDE SEQUENCE</scope>
    <source>
        <strain evidence="3">VT162</strain>
    </source>
</reference>
<dbReference type="GO" id="GO:0003723">
    <property type="term" value="F:RNA binding"/>
    <property type="evidence" value="ECO:0007669"/>
    <property type="project" value="InterPro"/>
</dbReference>